<gene>
    <name evidence="2" type="ORF">MTR67_047409</name>
</gene>
<feature type="compositionally biased region" description="Polar residues" evidence="1">
    <location>
        <begin position="7"/>
        <end position="17"/>
    </location>
</feature>
<evidence type="ECO:0000313" key="3">
    <source>
        <dbReference type="Proteomes" id="UP001234989"/>
    </source>
</evidence>
<sequence>MAAAGNPLSSAVTSTELPPTALGTANKPLDFSADSVPQRIVLSPDQRSHCLEALKALKEKRCHSPDKIASEFSALQNEQSTFNPSSPLYMHFSNCSTLPFDGIWSGTPQLDQLERFDDMVNLWILNVLAKEVADSVEYVKESVELWKESEDHDQTNGAKLYQIENEVNDRTQGCLITSYYTKMKKLWEELNTLSAKTQDSCRYTCGSKENMHKAEQDKSLTQFLMGFNRCIY</sequence>
<protein>
    <submittedName>
        <fullName evidence="2">Uncharacterized protein</fullName>
    </submittedName>
</protein>
<feature type="region of interest" description="Disordered" evidence="1">
    <location>
        <begin position="1"/>
        <end position="28"/>
    </location>
</feature>
<dbReference type="Proteomes" id="UP001234989">
    <property type="component" value="Chromosome 11"/>
</dbReference>
<dbReference type="AlphaFoldDB" id="A0AAF0UYH1"/>
<keyword evidence="3" id="KW-1185">Reference proteome</keyword>
<dbReference type="PANTHER" id="PTHR37610:SF40">
    <property type="entry name" value="OS01G0909600 PROTEIN"/>
    <property type="match status" value="1"/>
</dbReference>
<dbReference type="PANTHER" id="PTHR37610">
    <property type="entry name" value="CCHC-TYPE DOMAIN-CONTAINING PROTEIN"/>
    <property type="match status" value="1"/>
</dbReference>
<reference evidence="2" key="1">
    <citation type="submission" date="2023-08" db="EMBL/GenBank/DDBJ databases">
        <title>A de novo genome assembly of Solanum verrucosum Schlechtendal, a Mexican diploid species geographically isolated from the other diploid A-genome species in potato relatives.</title>
        <authorList>
            <person name="Hosaka K."/>
        </authorList>
    </citation>
    <scope>NUCLEOTIDE SEQUENCE</scope>
    <source>
        <tissue evidence="2">Young leaves</tissue>
    </source>
</reference>
<evidence type="ECO:0000313" key="2">
    <source>
        <dbReference type="EMBL" id="WMV54024.1"/>
    </source>
</evidence>
<accession>A0AAF0UYH1</accession>
<dbReference type="EMBL" id="CP133622">
    <property type="protein sequence ID" value="WMV54024.1"/>
    <property type="molecule type" value="Genomic_DNA"/>
</dbReference>
<evidence type="ECO:0000256" key="1">
    <source>
        <dbReference type="SAM" id="MobiDB-lite"/>
    </source>
</evidence>
<name>A0AAF0UYH1_SOLVR</name>
<proteinExistence type="predicted"/>
<organism evidence="2 3">
    <name type="scientific">Solanum verrucosum</name>
    <dbReference type="NCBI Taxonomy" id="315347"/>
    <lineage>
        <taxon>Eukaryota</taxon>
        <taxon>Viridiplantae</taxon>
        <taxon>Streptophyta</taxon>
        <taxon>Embryophyta</taxon>
        <taxon>Tracheophyta</taxon>
        <taxon>Spermatophyta</taxon>
        <taxon>Magnoliopsida</taxon>
        <taxon>eudicotyledons</taxon>
        <taxon>Gunneridae</taxon>
        <taxon>Pentapetalae</taxon>
        <taxon>asterids</taxon>
        <taxon>lamiids</taxon>
        <taxon>Solanales</taxon>
        <taxon>Solanaceae</taxon>
        <taxon>Solanoideae</taxon>
        <taxon>Solaneae</taxon>
        <taxon>Solanum</taxon>
    </lineage>
</organism>